<dbReference type="Proteomes" id="UP000034803">
    <property type="component" value="Unassembled WGS sequence"/>
</dbReference>
<dbReference type="GO" id="GO:0016788">
    <property type="term" value="F:hydrolase activity, acting on ester bonds"/>
    <property type="evidence" value="ECO:0007669"/>
    <property type="project" value="UniProtKB-UniRule"/>
</dbReference>
<dbReference type="EMBL" id="LBOI01000012">
    <property type="protein sequence ID" value="KKP31264.1"/>
    <property type="molecule type" value="Genomic_DNA"/>
</dbReference>
<dbReference type="InterPro" id="IPR037027">
    <property type="entry name" value="YqgF/RNaseH-like_dom_sf"/>
</dbReference>
<dbReference type="GO" id="GO:0004518">
    <property type="term" value="F:nuclease activity"/>
    <property type="evidence" value="ECO:0007669"/>
    <property type="project" value="UniProtKB-KW"/>
</dbReference>
<name>A0A0F9YIE2_9BACT</name>
<dbReference type="PANTHER" id="PTHR33317:SF4">
    <property type="entry name" value="POLYNUCLEOTIDYL TRANSFERASE, RIBONUCLEASE H-LIKE SUPERFAMILY PROTEIN"/>
    <property type="match status" value="1"/>
</dbReference>
<evidence type="ECO:0000256" key="3">
    <source>
        <dbReference type="ARBA" id="ARBA00022722"/>
    </source>
</evidence>
<evidence type="ECO:0000256" key="5">
    <source>
        <dbReference type="HAMAP-Rule" id="MF_00651"/>
    </source>
</evidence>
<evidence type="ECO:0000259" key="6">
    <source>
        <dbReference type="SMART" id="SM00732"/>
    </source>
</evidence>
<keyword evidence="2 5" id="KW-0690">Ribosome biogenesis</keyword>
<dbReference type="GO" id="GO:0005829">
    <property type="term" value="C:cytosol"/>
    <property type="evidence" value="ECO:0007669"/>
    <property type="project" value="TreeGrafter"/>
</dbReference>
<dbReference type="PANTHER" id="PTHR33317">
    <property type="entry name" value="POLYNUCLEOTIDYL TRANSFERASE, RIBONUCLEASE H-LIKE SUPERFAMILY PROTEIN"/>
    <property type="match status" value="1"/>
</dbReference>
<organism evidence="7 8">
    <name type="scientific">Candidatus Woesebacteria bacterium GW2011_GWC2_31_9</name>
    <dbReference type="NCBI Taxonomy" id="1618586"/>
    <lineage>
        <taxon>Bacteria</taxon>
        <taxon>Candidatus Woeseibacteriota</taxon>
    </lineage>
</organism>
<dbReference type="Pfam" id="PF03652">
    <property type="entry name" value="RuvX"/>
    <property type="match status" value="1"/>
</dbReference>
<evidence type="ECO:0000313" key="8">
    <source>
        <dbReference type="Proteomes" id="UP000034803"/>
    </source>
</evidence>
<dbReference type="EC" id="3.1.-.-" evidence="5"/>
<dbReference type="NCBIfam" id="TIGR00250">
    <property type="entry name" value="RNAse_H_YqgF"/>
    <property type="match status" value="1"/>
</dbReference>
<keyword evidence="1 5" id="KW-0963">Cytoplasm</keyword>
<dbReference type="HAMAP" id="MF_00651">
    <property type="entry name" value="Nuclease_YqgF"/>
    <property type="match status" value="1"/>
</dbReference>
<keyword evidence="3 5" id="KW-0540">Nuclease</keyword>
<dbReference type="InterPro" id="IPR012337">
    <property type="entry name" value="RNaseH-like_sf"/>
</dbReference>
<dbReference type="SMART" id="SM00732">
    <property type="entry name" value="YqgFc"/>
    <property type="match status" value="1"/>
</dbReference>
<gene>
    <name evidence="7" type="ORF">UR21_C0012G0005</name>
</gene>
<accession>A0A0F9YIE2</accession>
<comment type="subcellular location">
    <subcellularLocation>
        <location evidence="5">Cytoplasm</location>
    </subcellularLocation>
</comment>
<comment type="caution">
    <text evidence="7">The sequence shown here is derived from an EMBL/GenBank/DDBJ whole genome shotgun (WGS) entry which is preliminary data.</text>
</comment>
<evidence type="ECO:0000313" key="7">
    <source>
        <dbReference type="EMBL" id="KKP31264.1"/>
    </source>
</evidence>
<dbReference type="AlphaFoldDB" id="A0A0F9YIE2"/>
<dbReference type="Gene3D" id="3.30.420.140">
    <property type="entry name" value="YqgF/RNase H-like domain"/>
    <property type="match status" value="1"/>
</dbReference>
<evidence type="ECO:0000256" key="1">
    <source>
        <dbReference type="ARBA" id="ARBA00022490"/>
    </source>
</evidence>
<sequence length="130" mass="14735">MRLFNKLNYMKILGIDYGRRKIGLALGNSTLAEPYKVIKVDSFESAVKKILQIIKVLQIEQVVVGVSEGEMGEESKKFAERINAKTFDETLSTHDAQKLSIESGMNRKKRKLNEDAFAATVMLQSYIDYV</sequence>
<keyword evidence="4 5" id="KW-0378">Hydrolase</keyword>
<comment type="function">
    <text evidence="5">Could be a nuclease involved in processing of the 5'-end of pre-16S rRNA.</text>
</comment>
<evidence type="ECO:0000256" key="2">
    <source>
        <dbReference type="ARBA" id="ARBA00022517"/>
    </source>
</evidence>
<evidence type="ECO:0000256" key="4">
    <source>
        <dbReference type="ARBA" id="ARBA00022801"/>
    </source>
</evidence>
<dbReference type="CDD" id="cd16964">
    <property type="entry name" value="YqgF"/>
    <property type="match status" value="1"/>
</dbReference>
<comment type="similarity">
    <text evidence="5">Belongs to the YqgF HJR family.</text>
</comment>
<dbReference type="InterPro" id="IPR005227">
    <property type="entry name" value="YqgF"/>
</dbReference>
<dbReference type="GO" id="GO:0000967">
    <property type="term" value="P:rRNA 5'-end processing"/>
    <property type="evidence" value="ECO:0007669"/>
    <property type="project" value="UniProtKB-UniRule"/>
</dbReference>
<protein>
    <recommendedName>
        <fullName evidence="5">Putative pre-16S rRNA nuclease</fullName>
        <ecNumber evidence="5">3.1.-.-</ecNumber>
    </recommendedName>
</protein>
<dbReference type="InterPro" id="IPR006641">
    <property type="entry name" value="YqgF/RNaseH-like_dom"/>
</dbReference>
<reference evidence="7 8" key="1">
    <citation type="journal article" date="2015" name="Nature">
        <title>rRNA introns, odd ribosomes, and small enigmatic genomes across a large radiation of phyla.</title>
        <authorList>
            <person name="Brown C.T."/>
            <person name="Hug L.A."/>
            <person name="Thomas B.C."/>
            <person name="Sharon I."/>
            <person name="Castelle C.J."/>
            <person name="Singh A."/>
            <person name="Wilkins M.J."/>
            <person name="Williams K.H."/>
            <person name="Banfield J.F."/>
        </authorList>
    </citation>
    <scope>NUCLEOTIDE SEQUENCE [LARGE SCALE GENOMIC DNA]</scope>
</reference>
<dbReference type="SUPFAM" id="SSF53098">
    <property type="entry name" value="Ribonuclease H-like"/>
    <property type="match status" value="1"/>
</dbReference>
<proteinExistence type="inferred from homology"/>
<feature type="domain" description="YqgF/RNase H-like" evidence="6">
    <location>
        <begin position="10"/>
        <end position="96"/>
    </location>
</feature>